<dbReference type="Gene3D" id="3.40.50.2000">
    <property type="entry name" value="Glycogen Phosphorylase B"/>
    <property type="match status" value="2"/>
</dbReference>
<reference evidence="3" key="1">
    <citation type="submission" date="2017-09" db="EMBL/GenBank/DDBJ databases">
        <title>Depth-based differentiation of microbial function through sediment-hosted aquifers and enrichment of novel symbionts in the deep terrestrial subsurface.</title>
        <authorList>
            <person name="Probst A.J."/>
            <person name="Ladd B."/>
            <person name="Jarett J.K."/>
            <person name="Geller-Mcgrath D.E."/>
            <person name="Sieber C.M.K."/>
            <person name="Emerson J.B."/>
            <person name="Anantharaman K."/>
            <person name="Thomas B.C."/>
            <person name="Malmstrom R."/>
            <person name="Stieglmeier M."/>
            <person name="Klingl A."/>
            <person name="Woyke T."/>
            <person name="Ryan C.M."/>
            <person name="Banfield J.F."/>
        </authorList>
    </citation>
    <scope>NUCLEOTIDE SEQUENCE [LARGE SCALE GENOMIC DNA]</scope>
</reference>
<dbReference type="Proteomes" id="UP000229500">
    <property type="component" value="Unassembled WGS sequence"/>
</dbReference>
<organism evidence="2 3">
    <name type="scientific">Candidatus Shapirobacteria bacterium CG10_big_fil_rev_8_21_14_0_10_38_14</name>
    <dbReference type="NCBI Taxonomy" id="1974483"/>
    <lineage>
        <taxon>Bacteria</taxon>
        <taxon>Candidatus Shapironibacteriota</taxon>
    </lineage>
</organism>
<dbReference type="Pfam" id="PF00534">
    <property type="entry name" value="Glycos_transf_1"/>
    <property type="match status" value="1"/>
</dbReference>
<comment type="caution">
    <text evidence="2">The sequence shown here is derived from an EMBL/GenBank/DDBJ whole genome shotgun (WGS) entry which is preliminary data.</text>
</comment>
<evidence type="ECO:0000313" key="3">
    <source>
        <dbReference type="Proteomes" id="UP000229500"/>
    </source>
</evidence>
<dbReference type="AlphaFoldDB" id="A0A2M8L6F5"/>
<protein>
    <submittedName>
        <fullName evidence="2">Glycosyltransferase family 4 protein</fullName>
    </submittedName>
</protein>
<dbReference type="PANTHER" id="PTHR45947">
    <property type="entry name" value="SULFOQUINOVOSYL TRANSFERASE SQD2"/>
    <property type="match status" value="1"/>
</dbReference>
<accession>A0A2M8L6F5</accession>
<feature type="domain" description="Glycosyl transferase family 1" evidence="1">
    <location>
        <begin position="197"/>
        <end position="339"/>
    </location>
</feature>
<keyword evidence="2" id="KW-0808">Transferase</keyword>
<dbReference type="InterPro" id="IPR050194">
    <property type="entry name" value="Glycosyltransferase_grp1"/>
</dbReference>
<sequence length="355" mass="41182">MRVALVYDWVVKWGGAERVLLALHKIWPEASLFTAVYNTQSAFWAKEFKIIPSFLNKFPLAKIHHEFYAPLMPLALESFNFDNYDLVISVTSAMAKGIITKPETRHICYCLTPTRFLWSGYKDYFDGRILRRLTPPAVAYLRCWDKIAAQRPDTFVAISKNVQKRIKKYYHRDAAVIYPPLDTKTFVIGDTEDVIRKNYFLVVSRLVKYKKTDLAIRAFNRLKLPLKIVGVGREMNKLKKIANKNIEFLGQLTDNQLLSYYQKCRAVIFPQEEDFGLVPLEAQSCGRPIVACKAGGALETVIENKTGLFFEKQNEEELIAAIKKFEKLKFDPKDCRQNALRFNQKEFEKKWSKII</sequence>
<dbReference type="PANTHER" id="PTHR45947:SF3">
    <property type="entry name" value="SULFOQUINOVOSYL TRANSFERASE SQD2"/>
    <property type="match status" value="1"/>
</dbReference>
<dbReference type="SUPFAM" id="SSF53756">
    <property type="entry name" value="UDP-Glycosyltransferase/glycogen phosphorylase"/>
    <property type="match status" value="1"/>
</dbReference>
<dbReference type="InterPro" id="IPR001296">
    <property type="entry name" value="Glyco_trans_1"/>
</dbReference>
<gene>
    <name evidence="2" type="ORF">COU96_00180</name>
</gene>
<name>A0A2M8L6F5_9BACT</name>
<evidence type="ECO:0000259" key="1">
    <source>
        <dbReference type="Pfam" id="PF00534"/>
    </source>
</evidence>
<evidence type="ECO:0000313" key="2">
    <source>
        <dbReference type="EMBL" id="PJE69358.1"/>
    </source>
</evidence>
<proteinExistence type="predicted"/>
<dbReference type="GO" id="GO:0016757">
    <property type="term" value="F:glycosyltransferase activity"/>
    <property type="evidence" value="ECO:0007669"/>
    <property type="project" value="InterPro"/>
</dbReference>
<dbReference type="EMBL" id="PFEL01000010">
    <property type="protein sequence ID" value="PJE69358.1"/>
    <property type="molecule type" value="Genomic_DNA"/>
</dbReference>